<evidence type="ECO:0000256" key="6">
    <source>
        <dbReference type="ARBA" id="ARBA00022989"/>
    </source>
</evidence>
<gene>
    <name evidence="12" type="ORF">AUJ44_03270</name>
</gene>
<feature type="transmembrane region" description="Helical" evidence="10">
    <location>
        <begin position="92"/>
        <end position="117"/>
    </location>
</feature>
<evidence type="ECO:0000256" key="9">
    <source>
        <dbReference type="RuleBase" id="RU003945"/>
    </source>
</evidence>
<name>A0A1J4V4N3_9BACT</name>
<evidence type="ECO:0000256" key="8">
    <source>
        <dbReference type="ARBA" id="ARBA00023186"/>
    </source>
</evidence>
<dbReference type="GO" id="GO:0005886">
    <property type="term" value="C:plasma membrane"/>
    <property type="evidence" value="ECO:0007669"/>
    <property type="project" value="UniProtKB-SubCell"/>
</dbReference>
<evidence type="ECO:0000313" key="13">
    <source>
        <dbReference type="Proteomes" id="UP000183206"/>
    </source>
</evidence>
<keyword evidence="5" id="KW-0653">Protein transport</keyword>
<dbReference type="CDD" id="cd20070">
    <property type="entry name" value="5TM_YidC_Alb3"/>
    <property type="match status" value="1"/>
</dbReference>
<feature type="transmembrane region" description="Helical" evidence="10">
    <location>
        <begin position="20"/>
        <end position="45"/>
    </location>
</feature>
<comment type="similarity">
    <text evidence="9">Belongs to the OXA1/ALB3/YidC family.</text>
</comment>
<proteinExistence type="inferred from homology"/>
<keyword evidence="3" id="KW-1003">Cell membrane</keyword>
<dbReference type="STRING" id="1805282.AUJ44_03270"/>
<dbReference type="Pfam" id="PF02096">
    <property type="entry name" value="60KD_IMP"/>
    <property type="match status" value="1"/>
</dbReference>
<dbReference type="GO" id="GO:0015031">
    <property type="term" value="P:protein transport"/>
    <property type="evidence" value="ECO:0007669"/>
    <property type="project" value="UniProtKB-KW"/>
</dbReference>
<keyword evidence="8" id="KW-0143">Chaperone</keyword>
<dbReference type="InterPro" id="IPR047196">
    <property type="entry name" value="YidC_ALB_C"/>
</dbReference>
<keyword evidence="4 9" id="KW-0812">Transmembrane</keyword>
<dbReference type="EMBL" id="MNVO01000048">
    <property type="protein sequence ID" value="OIO32100.1"/>
    <property type="molecule type" value="Genomic_DNA"/>
</dbReference>
<sequence length="250" mass="28346">MIPYLFNTFFYQPLYNGLVLLVSLIPYGDVGIAIIILTVIVKVVILPVTHRSVKSQAKLKNIEPYVKKIKEEHHNNRELQAKKIMELYKEHGVSPFSGCLLVLLQMPVILALYWVFVKGLDQPDSNLLYSFVHPPEVISMMFFGVVDLTQKNIILALCAGVSQYFQMRLTLPPTPKEESGSQKENAGKASFQNELAKSMNMQMRYFLPVFITIVAYSISAAVALYWVVSSLFSIGHELFVRRKSEGLIKN</sequence>
<comment type="subcellular location">
    <subcellularLocation>
        <location evidence="1">Cell membrane</location>
        <topology evidence="1">Multi-pass membrane protein</topology>
    </subcellularLocation>
    <subcellularLocation>
        <location evidence="9">Membrane</location>
        <topology evidence="9">Multi-pass membrane protein</topology>
    </subcellularLocation>
</comment>
<evidence type="ECO:0000259" key="11">
    <source>
        <dbReference type="Pfam" id="PF02096"/>
    </source>
</evidence>
<evidence type="ECO:0000256" key="1">
    <source>
        <dbReference type="ARBA" id="ARBA00004651"/>
    </source>
</evidence>
<dbReference type="InterPro" id="IPR028055">
    <property type="entry name" value="YidC/Oxa/ALB_C"/>
</dbReference>
<reference evidence="12 13" key="1">
    <citation type="journal article" date="2016" name="Environ. Microbiol.">
        <title>Genomic resolution of a cold subsurface aquifer community provides metabolic insights for novel microbes adapted to high CO concentrations.</title>
        <authorList>
            <person name="Probst A.J."/>
            <person name="Castelle C.J."/>
            <person name="Singh A."/>
            <person name="Brown C.T."/>
            <person name="Anantharaman K."/>
            <person name="Sharon I."/>
            <person name="Hug L.A."/>
            <person name="Burstein D."/>
            <person name="Emerson J.B."/>
            <person name="Thomas B.C."/>
            <person name="Banfield J.F."/>
        </authorList>
    </citation>
    <scope>NUCLEOTIDE SEQUENCE [LARGE SCALE GENOMIC DNA]</scope>
    <source>
        <strain evidence="12">CG1_02_47_685</strain>
    </source>
</reference>
<evidence type="ECO:0000256" key="7">
    <source>
        <dbReference type="ARBA" id="ARBA00023136"/>
    </source>
</evidence>
<dbReference type="PANTHER" id="PTHR12428">
    <property type="entry name" value="OXA1"/>
    <property type="match status" value="1"/>
</dbReference>
<evidence type="ECO:0000256" key="2">
    <source>
        <dbReference type="ARBA" id="ARBA00022448"/>
    </source>
</evidence>
<feature type="domain" description="Membrane insertase YidC/Oxa/ALB C-terminal" evidence="11">
    <location>
        <begin position="31"/>
        <end position="242"/>
    </location>
</feature>
<evidence type="ECO:0000256" key="3">
    <source>
        <dbReference type="ARBA" id="ARBA00022475"/>
    </source>
</evidence>
<dbReference type="GO" id="GO:0051205">
    <property type="term" value="P:protein insertion into membrane"/>
    <property type="evidence" value="ECO:0007669"/>
    <property type="project" value="TreeGrafter"/>
</dbReference>
<comment type="caution">
    <text evidence="12">The sequence shown here is derived from an EMBL/GenBank/DDBJ whole genome shotgun (WGS) entry which is preliminary data.</text>
</comment>
<organism evidence="12 13">
    <name type="scientific">Candidatus Nomurabacteria bacterium CG1_02_47_685</name>
    <dbReference type="NCBI Taxonomy" id="1805282"/>
    <lineage>
        <taxon>Bacteria</taxon>
        <taxon>Candidatus Nomuraibacteriota</taxon>
    </lineage>
</organism>
<keyword evidence="2" id="KW-0813">Transport</keyword>
<dbReference type="AlphaFoldDB" id="A0A1J4V4N3"/>
<dbReference type="GO" id="GO:0032977">
    <property type="term" value="F:membrane insertase activity"/>
    <property type="evidence" value="ECO:0007669"/>
    <property type="project" value="InterPro"/>
</dbReference>
<protein>
    <recommendedName>
        <fullName evidence="11">Membrane insertase YidC/Oxa/ALB C-terminal domain-containing protein</fullName>
    </recommendedName>
</protein>
<dbReference type="InterPro" id="IPR001708">
    <property type="entry name" value="YidC/ALB3/OXA1/COX18"/>
</dbReference>
<keyword evidence="6 10" id="KW-1133">Transmembrane helix</keyword>
<dbReference type="NCBIfam" id="TIGR03592">
    <property type="entry name" value="yidC_oxa1_cterm"/>
    <property type="match status" value="1"/>
</dbReference>
<accession>A0A1J4V4N3</accession>
<evidence type="ECO:0000313" key="12">
    <source>
        <dbReference type="EMBL" id="OIO32100.1"/>
    </source>
</evidence>
<evidence type="ECO:0000256" key="5">
    <source>
        <dbReference type="ARBA" id="ARBA00022927"/>
    </source>
</evidence>
<evidence type="ECO:0000256" key="4">
    <source>
        <dbReference type="ARBA" id="ARBA00022692"/>
    </source>
</evidence>
<feature type="transmembrane region" description="Helical" evidence="10">
    <location>
        <begin position="205"/>
        <end position="228"/>
    </location>
</feature>
<feature type="transmembrane region" description="Helical" evidence="10">
    <location>
        <begin position="137"/>
        <end position="161"/>
    </location>
</feature>
<dbReference type="Proteomes" id="UP000183206">
    <property type="component" value="Unassembled WGS sequence"/>
</dbReference>
<evidence type="ECO:0000256" key="10">
    <source>
        <dbReference type="SAM" id="Phobius"/>
    </source>
</evidence>
<keyword evidence="7 10" id="KW-0472">Membrane</keyword>
<dbReference type="PANTHER" id="PTHR12428:SF65">
    <property type="entry name" value="CYTOCHROME C OXIDASE ASSEMBLY PROTEIN COX18, MITOCHONDRIAL"/>
    <property type="match status" value="1"/>
</dbReference>